<dbReference type="Gene3D" id="3.40.50.150">
    <property type="entry name" value="Vaccinia Virus protein VP39"/>
    <property type="match status" value="1"/>
</dbReference>
<evidence type="ECO:0000256" key="1">
    <source>
        <dbReference type="ARBA" id="ARBA00022603"/>
    </source>
</evidence>
<dbReference type="GO" id="GO:0008168">
    <property type="term" value="F:methyltransferase activity"/>
    <property type="evidence" value="ECO:0007669"/>
    <property type="project" value="UniProtKB-KW"/>
</dbReference>
<keyword evidence="5" id="KW-1185">Reference proteome</keyword>
<keyword evidence="2 4" id="KW-0808">Transferase</keyword>
<name>A0A3A8R4F9_9BACT</name>
<dbReference type="Pfam" id="PF04072">
    <property type="entry name" value="LCM"/>
    <property type="match status" value="1"/>
</dbReference>
<comment type="caution">
    <text evidence="4">The sequence shown here is derived from an EMBL/GenBank/DDBJ whole genome shotgun (WGS) entry which is preliminary data.</text>
</comment>
<dbReference type="InterPro" id="IPR029063">
    <property type="entry name" value="SAM-dependent_MTases_sf"/>
</dbReference>
<dbReference type="PANTHER" id="PTHR43619">
    <property type="entry name" value="S-ADENOSYL-L-METHIONINE-DEPENDENT METHYLTRANSFERASE YKTD-RELATED"/>
    <property type="match status" value="1"/>
</dbReference>
<dbReference type="Proteomes" id="UP000282656">
    <property type="component" value="Unassembled WGS sequence"/>
</dbReference>
<dbReference type="InterPro" id="IPR007213">
    <property type="entry name" value="Ppm1/Ppm2/Tcmp"/>
</dbReference>
<protein>
    <submittedName>
        <fullName evidence="4">Class I SAM-dependent methyltransferase</fullName>
    </submittedName>
</protein>
<dbReference type="EMBL" id="RAWM01000001">
    <property type="protein sequence ID" value="RKH74140.1"/>
    <property type="molecule type" value="Genomic_DNA"/>
</dbReference>
<gene>
    <name evidence="4" type="ORF">D7X96_00185</name>
</gene>
<feature type="compositionally biased region" description="Basic and acidic residues" evidence="3">
    <location>
        <begin position="1"/>
        <end position="10"/>
    </location>
</feature>
<evidence type="ECO:0000256" key="2">
    <source>
        <dbReference type="ARBA" id="ARBA00022679"/>
    </source>
</evidence>
<evidence type="ECO:0000256" key="3">
    <source>
        <dbReference type="SAM" id="MobiDB-lite"/>
    </source>
</evidence>
<dbReference type="SUPFAM" id="SSF53335">
    <property type="entry name" value="S-adenosyl-L-methionine-dependent methyltransferases"/>
    <property type="match status" value="1"/>
</dbReference>
<reference evidence="5" key="1">
    <citation type="submission" date="2018-09" db="EMBL/GenBank/DDBJ databases">
        <authorList>
            <person name="Livingstone P.G."/>
            <person name="Whitworth D.E."/>
        </authorList>
    </citation>
    <scope>NUCLEOTIDE SEQUENCE [LARGE SCALE GENOMIC DNA]</scope>
    <source>
        <strain evidence="5">AB047A</strain>
    </source>
</reference>
<accession>A0A3A8R4F9</accession>
<feature type="region of interest" description="Disordered" evidence="3">
    <location>
        <begin position="1"/>
        <end position="22"/>
    </location>
</feature>
<sequence>MRTARSQRDHAQRHHESHLDQPFEKARISCKLRAGFKERQAMANAISKTAYYTLACRAEDARKPRPLCNDTFAFRFMDDEARQVWARFQSFDRPNASNAARHQIIDALVQEELDREPNARVVVLGAGFDTRAYRLHGGRWLEVDEPAILTHKDAKLPVTEAKNPLERLPIDFASESLAQKLEPYRDARRTHVIIEGVLMYLSTAQRRDMLAVLRDVFPHHAVYCDLMRESFQREYSRDLHAVLASMGASFQDMSDTPESVFLETGYSAVSSTSVPLRALELAGKRVPAFIVRRFMQPVRDGYRIWKFERR</sequence>
<keyword evidence="1 4" id="KW-0489">Methyltransferase</keyword>
<organism evidence="4 5">
    <name type="scientific">Corallococcus interemptor</name>
    <dbReference type="NCBI Taxonomy" id="2316720"/>
    <lineage>
        <taxon>Bacteria</taxon>
        <taxon>Pseudomonadati</taxon>
        <taxon>Myxococcota</taxon>
        <taxon>Myxococcia</taxon>
        <taxon>Myxococcales</taxon>
        <taxon>Cystobacterineae</taxon>
        <taxon>Myxococcaceae</taxon>
        <taxon>Corallococcus</taxon>
    </lineage>
</organism>
<proteinExistence type="predicted"/>
<evidence type="ECO:0000313" key="4">
    <source>
        <dbReference type="EMBL" id="RKH74140.1"/>
    </source>
</evidence>
<evidence type="ECO:0000313" key="5">
    <source>
        <dbReference type="Proteomes" id="UP000282656"/>
    </source>
</evidence>
<dbReference type="AlphaFoldDB" id="A0A3A8R4F9"/>
<dbReference type="PANTHER" id="PTHR43619:SF2">
    <property type="entry name" value="S-ADENOSYL-L-METHIONINE-DEPENDENT METHYLTRANSFERASES SUPERFAMILY PROTEIN"/>
    <property type="match status" value="1"/>
</dbReference>
<dbReference type="GO" id="GO:0032259">
    <property type="term" value="P:methylation"/>
    <property type="evidence" value="ECO:0007669"/>
    <property type="project" value="UniProtKB-KW"/>
</dbReference>